<evidence type="ECO:0000256" key="3">
    <source>
        <dbReference type="ARBA" id="ARBA00022777"/>
    </source>
</evidence>
<reference evidence="8 9" key="1">
    <citation type="journal article" date="2016" name="Sci. Rep.">
        <title>Complete genome sequence and transcriptomic analysis of a novel marine strain Bacillus weihaiensis reveals the mechanism of brown algae degradation.</title>
        <authorList>
            <person name="Zhu Y."/>
            <person name="Chen P."/>
            <person name="Bao Y."/>
            <person name="Men Y."/>
            <person name="Zeng Y."/>
            <person name="Yang J."/>
            <person name="Sun J."/>
            <person name="Sun Y."/>
        </authorList>
    </citation>
    <scope>NUCLEOTIDE SEQUENCE [LARGE SCALE GENOMIC DNA]</scope>
    <source>
        <strain evidence="8 9">Alg07</strain>
    </source>
</reference>
<protein>
    <recommendedName>
        <fullName evidence="7">Histidine kinase domain-containing protein</fullName>
    </recommendedName>
</protein>
<evidence type="ECO:0000256" key="5">
    <source>
        <dbReference type="ARBA" id="ARBA00023012"/>
    </source>
</evidence>
<dbReference type="GO" id="GO:0005524">
    <property type="term" value="F:ATP binding"/>
    <property type="evidence" value="ECO:0007669"/>
    <property type="project" value="UniProtKB-KW"/>
</dbReference>
<dbReference type="Gene3D" id="3.30.565.10">
    <property type="entry name" value="Histidine kinase-like ATPase, C-terminal domain"/>
    <property type="match status" value="1"/>
</dbReference>
<keyword evidence="1" id="KW-0808">Transferase</keyword>
<dbReference type="InterPro" id="IPR010559">
    <property type="entry name" value="Sig_transdc_His_kin_internal"/>
</dbReference>
<feature type="transmembrane region" description="Helical" evidence="6">
    <location>
        <begin position="363"/>
        <end position="382"/>
    </location>
</feature>
<proteinExistence type="predicted"/>
<name>A0A1L3MTK5_9BACI</name>
<dbReference type="PROSITE" id="PS50109">
    <property type="entry name" value="HIS_KIN"/>
    <property type="match status" value="1"/>
</dbReference>
<feature type="transmembrane region" description="Helical" evidence="6">
    <location>
        <begin position="205"/>
        <end position="224"/>
    </location>
</feature>
<organism evidence="8 9">
    <name type="scientific">Bacillus weihaiensis</name>
    <dbReference type="NCBI Taxonomy" id="1547283"/>
    <lineage>
        <taxon>Bacteria</taxon>
        <taxon>Bacillati</taxon>
        <taxon>Bacillota</taxon>
        <taxon>Bacilli</taxon>
        <taxon>Bacillales</taxon>
        <taxon>Bacillaceae</taxon>
        <taxon>Bacillus</taxon>
    </lineage>
</organism>
<evidence type="ECO:0000256" key="2">
    <source>
        <dbReference type="ARBA" id="ARBA00022741"/>
    </source>
</evidence>
<keyword evidence="6" id="KW-1133">Transmembrane helix</keyword>
<feature type="transmembrane region" description="Helical" evidence="6">
    <location>
        <begin position="270"/>
        <end position="289"/>
    </location>
</feature>
<accession>A0A1L3MTK5</accession>
<keyword evidence="9" id="KW-1185">Reference proteome</keyword>
<dbReference type="InterPro" id="IPR003594">
    <property type="entry name" value="HATPase_dom"/>
</dbReference>
<evidence type="ECO:0000313" key="9">
    <source>
        <dbReference type="Proteomes" id="UP000181936"/>
    </source>
</evidence>
<dbReference type="Proteomes" id="UP000181936">
    <property type="component" value="Chromosome"/>
</dbReference>
<dbReference type="RefSeq" id="WP_072580427.1">
    <property type="nucleotide sequence ID" value="NZ_CP016020.1"/>
</dbReference>
<evidence type="ECO:0000256" key="1">
    <source>
        <dbReference type="ARBA" id="ARBA00022679"/>
    </source>
</evidence>
<evidence type="ECO:0000259" key="7">
    <source>
        <dbReference type="PROSITE" id="PS50109"/>
    </source>
</evidence>
<dbReference type="OrthoDB" id="9809348at2"/>
<dbReference type="GO" id="GO:0000155">
    <property type="term" value="F:phosphorelay sensor kinase activity"/>
    <property type="evidence" value="ECO:0007669"/>
    <property type="project" value="InterPro"/>
</dbReference>
<dbReference type="InterPro" id="IPR036890">
    <property type="entry name" value="HATPase_C_sf"/>
</dbReference>
<feature type="transmembrane region" description="Helical" evidence="6">
    <location>
        <begin position="328"/>
        <end position="351"/>
    </location>
</feature>
<feature type="transmembrane region" description="Helical" evidence="6">
    <location>
        <begin position="394"/>
        <end position="413"/>
    </location>
</feature>
<dbReference type="InterPro" id="IPR005467">
    <property type="entry name" value="His_kinase_dom"/>
</dbReference>
<dbReference type="Pfam" id="PF02518">
    <property type="entry name" value="HATPase_c"/>
    <property type="match status" value="1"/>
</dbReference>
<dbReference type="PANTHER" id="PTHR34220:SF7">
    <property type="entry name" value="SENSOR HISTIDINE KINASE YPDA"/>
    <property type="match status" value="1"/>
</dbReference>
<keyword evidence="6" id="KW-0812">Transmembrane</keyword>
<keyword evidence="5" id="KW-0902">Two-component regulatory system</keyword>
<dbReference type="GO" id="GO:0016020">
    <property type="term" value="C:membrane"/>
    <property type="evidence" value="ECO:0007669"/>
    <property type="project" value="InterPro"/>
</dbReference>
<dbReference type="KEGG" id="bwh:A9C19_13230"/>
<evidence type="ECO:0000256" key="4">
    <source>
        <dbReference type="ARBA" id="ARBA00022840"/>
    </source>
</evidence>
<sequence length="626" mass="71645">MKPSFSKKMRYLLVLIVGFISLYFLSQPVSFVRTNPENPLAENGVLHLEEWDFEEAGVIRLDGYWKYVDGELLQVDEIINNPKAEIIDVPSFIKGRGMGTYYLEVKLPQNKADFPRILGIKTESIRMAHTLYINDQKISSSGTISTENQRGSAGNTPYAAYFEPKEDQLEILIHVENQTFVDMGIGESIYLGTSNDISLLDNLTFSIHIGLCMVLLLFSMYHLTLYILRGCGGGKFILFSAIYFFVLMVSILFGGDKILLQVYPDLPFTFAYKIKDLFGFGSVLFFILSMRELERKLISNWMVVTLVSPLLLYMVVIIFTPYPYYSLFIHLAWTIAIVILLVIISRLFYFVFKGISRIKRNELITLIIAFSFIILFLVLEVVDSALSLGYTHEYGMVGFLIFFIILLAIKMSNLMTSLEEVQKEANHNELAYLNLQIKPHFLYNSLSTIISLCYSNPHKAATLVQNMTIYLRLILENNQKGLMIPLEKEIKLIKAYVEIEKTRLPYLQVEFCIDEGVEKEYIPSLLIQPMVENAIRHGIFKKGKAGKVQVCIMKDETSISIKVEDDGIGIDRSTITHLLNHNQEDKGFGIRNIQNRLEKMHGAIFSIHSEVNRGTKVLIKWPIRKE</sequence>
<dbReference type="InterPro" id="IPR050640">
    <property type="entry name" value="Bact_2-comp_sensor_kinase"/>
</dbReference>
<keyword evidence="2" id="KW-0547">Nucleotide-binding</keyword>
<gene>
    <name evidence="8" type="ORF">A9C19_13230</name>
</gene>
<evidence type="ECO:0000313" key="8">
    <source>
        <dbReference type="EMBL" id="APH05634.1"/>
    </source>
</evidence>
<dbReference type="EMBL" id="CP016020">
    <property type="protein sequence ID" value="APH05634.1"/>
    <property type="molecule type" value="Genomic_DNA"/>
</dbReference>
<keyword evidence="3" id="KW-0418">Kinase</keyword>
<dbReference type="STRING" id="1547283.A9C19_13230"/>
<dbReference type="PANTHER" id="PTHR34220">
    <property type="entry name" value="SENSOR HISTIDINE KINASE YPDA"/>
    <property type="match status" value="1"/>
</dbReference>
<feature type="transmembrane region" description="Helical" evidence="6">
    <location>
        <begin position="301"/>
        <end position="322"/>
    </location>
</feature>
<feature type="domain" description="Histidine kinase" evidence="7">
    <location>
        <begin position="526"/>
        <end position="625"/>
    </location>
</feature>
<keyword evidence="6" id="KW-0472">Membrane</keyword>
<dbReference type="SUPFAM" id="SSF55874">
    <property type="entry name" value="ATPase domain of HSP90 chaperone/DNA topoisomerase II/histidine kinase"/>
    <property type="match status" value="1"/>
</dbReference>
<dbReference type="Pfam" id="PF06580">
    <property type="entry name" value="His_kinase"/>
    <property type="match status" value="1"/>
</dbReference>
<evidence type="ECO:0000256" key="6">
    <source>
        <dbReference type="SAM" id="Phobius"/>
    </source>
</evidence>
<keyword evidence="4" id="KW-0067">ATP-binding</keyword>
<dbReference type="AlphaFoldDB" id="A0A1L3MTK5"/>
<feature type="transmembrane region" description="Helical" evidence="6">
    <location>
        <begin position="236"/>
        <end position="255"/>
    </location>
</feature>